<comment type="subcellular location">
    <subcellularLocation>
        <location evidence="1">Cell membrane</location>
        <topology evidence="1">Multi-pass membrane protein</topology>
    </subcellularLocation>
</comment>
<evidence type="ECO:0000256" key="5">
    <source>
        <dbReference type="ARBA" id="ARBA00023136"/>
    </source>
</evidence>
<gene>
    <name evidence="8" type="ORF">EP10_002887</name>
</gene>
<keyword evidence="4 6" id="KW-1133">Transmembrane helix</keyword>
<name>A0ABU6BJ19_9BACL</name>
<feature type="transmembrane region" description="Helical" evidence="6">
    <location>
        <begin position="93"/>
        <end position="112"/>
    </location>
</feature>
<dbReference type="InterPro" id="IPR010432">
    <property type="entry name" value="RDD"/>
</dbReference>
<protein>
    <recommendedName>
        <fullName evidence="7">RDD domain-containing protein</fullName>
    </recommendedName>
</protein>
<evidence type="ECO:0000259" key="7">
    <source>
        <dbReference type="Pfam" id="PF06271"/>
    </source>
</evidence>
<dbReference type="PANTHER" id="PTHR36115:SF9">
    <property type="entry name" value="LMO1584 PROTEIN"/>
    <property type="match status" value="1"/>
</dbReference>
<evidence type="ECO:0000256" key="1">
    <source>
        <dbReference type="ARBA" id="ARBA00004651"/>
    </source>
</evidence>
<feature type="transmembrane region" description="Helical" evidence="6">
    <location>
        <begin position="12"/>
        <end position="32"/>
    </location>
</feature>
<accession>A0ABU6BJ19</accession>
<dbReference type="Proteomes" id="UP000029267">
    <property type="component" value="Unassembled WGS sequence"/>
</dbReference>
<evidence type="ECO:0000256" key="4">
    <source>
        <dbReference type="ARBA" id="ARBA00022989"/>
    </source>
</evidence>
<proteinExistence type="predicted"/>
<comment type="caution">
    <text evidence="8">The sequence shown here is derived from an EMBL/GenBank/DDBJ whole genome shotgun (WGS) entry which is preliminary data.</text>
</comment>
<evidence type="ECO:0000256" key="3">
    <source>
        <dbReference type="ARBA" id="ARBA00022692"/>
    </source>
</evidence>
<evidence type="ECO:0000256" key="6">
    <source>
        <dbReference type="SAM" id="Phobius"/>
    </source>
</evidence>
<evidence type="ECO:0000256" key="2">
    <source>
        <dbReference type="ARBA" id="ARBA00022475"/>
    </source>
</evidence>
<evidence type="ECO:0000313" key="8">
    <source>
        <dbReference type="EMBL" id="MEB3752015.1"/>
    </source>
</evidence>
<keyword evidence="5 6" id="KW-0472">Membrane</keyword>
<keyword evidence="9" id="KW-1185">Reference proteome</keyword>
<feature type="transmembrane region" description="Helical" evidence="6">
    <location>
        <begin position="38"/>
        <end position="60"/>
    </location>
</feature>
<keyword evidence="2" id="KW-1003">Cell membrane</keyword>
<dbReference type="Pfam" id="PF06271">
    <property type="entry name" value="RDD"/>
    <property type="match status" value="1"/>
</dbReference>
<sequence length="208" mass="23249">MNRPAGFWKRLLANLLDAIVIGIPISVIGYLITGSMETNWFTTLANLLYALVVPAVWYGYTVGKRMIGIRIAKVNGGKVGLGTMFLRSFVDRLVYFVTFGMGLIISAMMVAAREDKRSIHDFIARMYVTTEKNDGVTKETSGSQMGACFFLLAELRCGMRTSALTLKKRSLDKTCLCLSVSSRVLRKLAISSRVRFYHIDPVFHSFSH</sequence>
<reference evidence="8 9" key="1">
    <citation type="journal article" date="2014" name="Genome Announc.">
        <title>Draft Genome Sequence of Geobacillus icigianus Strain G1w1T Isolated from Hot Springs in the Valley of Geysers, Kamchatka (Russian Federation).</title>
        <authorList>
            <person name="Bryanskaya A.V."/>
            <person name="Rozanov A.S."/>
            <person name="Logacheva M.D."/>
            <person name="Kotenko A.V."/>
            <person name="Peltek S.E."/>
        </authorList>
    </citation>
    <scope>NUCLEOTIDE SEQUENCE [LARGE SCALE GENOMIC DNA]</scope>
    <source>
        <strain evidence="8 9">G1w1</strain>
    </source>
</reference>
<feature type="domain" description="RDD" evidence="7">
    <location>
        <begin position="4"/>
        <end position="124"/>
    </location>
</feature>
<dbReference type="InterPro" id="IPR051791">
    <property type="entry name" value="Pra-immunoreactive"/>
</dbReference>
<dbReference type="PANTHER" id="PTHR36115">
    <property type="entry name" value="PROLINE-RICH ANTIGEN HOMOLOG-RELATED"/>
    <property type="match status" value="1"/>
</dbReference>
<organism evidence="8 9">
    <name type="scientific">Geobacillus icigianus</name>
    <dbReference type="NCBI Taxonomy" id="1430331"/>
    <lineage>
        <taxon>Bacteria</taxon>
        <taxon>Bacillati</taxon>
        <taxon>Bacillota</taxon>
        <taxon>Bacilli</taxon>
        <taxon>Bacillales</taxon>
        <taxon>Anoxybacillaceae</taxon>
        <taxon>Geobacillus</taxon>
    </lineage>
</organism>
<evidence type="ECO:0000313" key="9">
    <source>
        <dbReference type="Proteomes" id="UP000029267"/>
    </source>
</evidence>
<keyword evidence="3 6" id="KW-0812">Transmembrane</keyword>
<dbReference type="EMBL" id="JPYA02000004">
    <property type="protein sequence ID" value="MEB3752015.1"/>
    <property type="molecule type" value="Genomic_DNA"/>
</dbReference>